<keyword evidence="8" id="KW-0969">Cilium</keyword>
<gene>
    <name evidence="8" type="ORF">A1507_07345</name>
</gene>
<keyword evidence="5" id="KW-0964">Secreted</keyword>
<dbReference type="InterPro" id="IPR010809">
    <property type="entry name" value="FliD_C"/>
</dbReference>
<dbReference type="Proteomes" id="UP000077857">
    <property type="component" value="Unassembled WGS sequence"/>
</dbReference>
<comment type="subcellular location">
    <subcellularLocation>
        <location evidence="5">Secreted</location>
    </subcellularLocation>
    <subcellularLocation>
        <location evidence="5">Bacterial flagellum</location>
    </subcellularLocation>
</comment>
<evidence type="ECO:0000313" key="8">
    <source>
        <dbReference type="EMBL" id="OAI19367.1"/>
    </source>
</evidence>
<feature type="domain" description="Flagellar hook-associated protein 2 N-terminal" evidence="6">
    <location>
        <begin position="11"/>
        <end position="107"/>
    </location>
</feature>
<protein>
    <recommendedName>
        <fullName evidence="5">Flagellar hook-associated protein 2</fullName>
        <shortName evidence="5">HAP2</shortName>
    </recommendedName>
    <alternativeName>
        <fullName evidence="5">Flagellar cap protein</fullName>
    </alternativeName>
</protein>
<dbReference type="GO" id="GO:0007155">
    <property type="term" value="P:cell adhesion"/>
    <property type="evidence" value="ECO:0007669"/>
    <property type="project" value="InterPro"/>
</dbReference>
<keyword evidence="8" id="KW-0966">Cell projection</keyword>
<dbReference type="EMBL" id="LUUJ01000049">
    <property type="protein sequence ID" value="OAI19367.1"/>
    <property type="molecule type" value="Genomic_DNA"/>
</dbReference>
<evidence type="ECO:0000259" key="6">
    <source>
        <dbReference type="Pfam" id="PF02465"/>
    </source>
</evidence>
<keyword evidence="8" id="KW-0282">Flagellum</keyword>
<evidence type="ECO:0000256" key="1">
    <source>
        <dbReference type="ARBA" id="ARBA00009764"/>
    </source>
</evidence>
<dbReference type="Pfam" id="PF07195">
    <property type="entry name" value="FliD_C"/>
    <property type="match status" value="1"/>
</dbReference>
<dbReference type="GO" id="GO:0009424">
    <property type="term" value="C:bacterial-type flagellum hook"/>
    <property type="evidence" value="ECO:0007669"/>
    <property type="project" value="UniProtKB-UniRule"/>
</dbReference>
<dbReference type="InterPro" id="IPR003481">
    <property type="entry name" value="FliD_N"/>
</dbReference>
<dbReference type="Pfam" id="PF02465">
    <property type="entry name" value="FliD_N"/>
    <property type="match status" value="1"/>
</dbReference>
<feature type="domain" description="Flagellar hook-associated protein 2 C-terminal" evidence="7">
    <location>
        <begin position="228"/>
        <end position="454"/>
    </location>
</feature>
<proteinExistence type="inferred from homology"/>
<evidence type="ECO:0000256" key="5">
    <source>
        <dbReference type="RuleBase" id="RU362066"/>
    </source>
</evidence>
<comment type="function">
    <text evidence="5">Required for morphogenesis and for the elongation of the flagellar filament by facilitating polymerization of the flagellin monomers at the tip of growing filament. Forms a capping structure, which prevents flagellin subunits (transported through the central channel of the flagellum) from leaking out without polymerization at the distal end.</text>
</comment>
<evidence type="ECO:0000256" key="4">
    <source>
        <dbReference type="ARBA" id="ARBA00023143"/>
    </source>
</evidence>
<evidence type="ECO:0000313" key="9">
    <source>
        <dbReference type="Proteomes" id="UP000077857"/>
    </source>
</evidence>
<dbReference type="OrthoDB" id="9810816at2"/>
<evidence type="ECO:0000259" key="7">
    <source>
        <dbReference type="Pfam" id="PF07195"/>
    </source>
</evidence>
<dbReference type="GO" id="GO:0009421">
    <property type="term" value="C:bacterial-type flagellum filament cap"/>
    <property type="evidence" value="ECO:0007669"/>
    <property type="project" value="InterPro"/>
</dbReference>
<dbReference type="PANTHER" id="PTHR30288">
    <property type="entry name" value="FLAGELLAR CAP/ASSEMBLY PROTEIN FLID"/>
    <property type="match status" value="1"/>
</dbReference>
<organism evidence="8 9">
    <name type="scientific">Methylomonas koyamae</name>
    <dbReference type="NCBI Taxonomy" id="702114"/>
    <lineage>
        <taxon>Bacteria</taxon>
        <taxon>Pseudomonadati</taxon>
        <taxon>Pseudomonadota</taxon>
        <taxon>Gammaproteobacteria</taxon>
        <taxon>Methylococcales</taxon>
        <taxon>Methylococcaceae</taxon>
        <taxon>Methylomonas</taxon>
    </lineage>
</organism>
<accession>A0A177NMU5</accession>
<dbReference type="GO" id="GO:0071973">
    <property type="term" value="P:bacterial-type flagellum-dependent cell motility"/>
    <property type="evidence" value="ECO:0007669"/>
    <property type="project" value="TreeGrafter"/>
</dbReference>
<evidence type="ECO:0000256" key="2">
    <source>
        <dbReference type="ARBA" id="ARBA00011255"/>
    </source>
</evidence>
<sequence length="467" mass="47996">MSIVSSTGLGSGIDIQSLVTQLATAETQPQLNAIQRHRDTASARLSGLGTLKSALSDFQTAINALKDGSAFRAHTSSSSDESKLKITADAYAATGTYSLEITQLAKAKKAVANVEFTGGVTSALNSGTLSFSAASGDSFDITVDSSNNTLEKLRDAINKADGNTFVSASIVNVDNATHTGTVSKLVLTAKNTGIASGFQVSGTDDGTIGGNVSLSQLSDANLDIKTPAQDAVISIDGQVATRSSNSITDVLPGVTLNLAAQTEVNTPVTINVGVDNDAIANSINAFVTAYNKLNSTVKNLGKYGGSSDGSGSGNGALIGDSTLRYVATQIRQNTTGTVSSASGNFNSLAMIGVSIDKAGVMSLDSAKLKTALAANFQSVSDVFSSTDGVATRLAGKLSGLLQSGGSIDSQQTSLNKTISKLDDQKDNVNVRFQRVQAALQKQFIAMDSAVGQFKNTGSFLTNWINSL</sequence>
<dbReference type="AlphaFoldDB" id="A0A177NMU5"/>
<keyword evidence="4 5" id="KW-0975">Bacterial flagellum</keyword>
<comment type="similarity">
    <text evidence="1 5">Belongs to the FliD family.</text>
</comment>
<reference evidence="8 9" key="1">
    <citation type="submission" date="2016-03" db="EMBL/GenBank/DDBJ databases">
        <authorList>
            <person name="Ploux O."/>
        </authorList>
    </citation>
    <scope>NUCLEOTIDE SEQUENCE [LARGE SCALE GENOMIC DNA]</scope>
    <source>
        <strain evidence="8 9">R-45378</strain>
    </source>
</reference>
<keyword evidence="3" id="KW-0175">Coiled coil</keyword>
<comment type="subunit">
    <text evidence="2 5">Homopentamer.</text>
</comment>
<evidence type="ECO:0000256" key="3">
    <source>
        <dbReference type="ARBA" id="ARBA00023054"/>
    </source>
</evidence>
<dbReference type="RefSeq" id="WP_064039557.1">
    <property type="nucleotide sequence ID" value="NZ_LUUJ01000049.1"/>
</dbReference>
<name>A0A177NMU5_9GAMM</name>
<dbReference type="InterPro" id="IPR040026">
    <property type="entry name" value="FliD"/>
</dbReference>
<dbReference type="GO" id="GO:0005576">
    <property type="term" value="C:extracellular region"/>
    <property type="evidence" value="ECO:0007669"/>
    <property type="project" value="UniProtKB-SubCell"/>
</dbReference>
<comment type="caution">
    <text evidence="8">The sequence shown here is derived from an EMBL/GenBank/DDBJ whole genome shotgun (WGS) entry which is preliminary data.</text>
</comment>
<dbReference type="PANTHER" id="PTHR30288:SF0">
    <property type="entry name" value="FLAGELLAR HOOK-ASSOCIATED PROTEIN 2"/>
    <property type="match status" value="1"/>
</dbReference>